<dbReference type="PROSITE" id="PS51294">
    <property type="entry name" value="HTH_MYB"/>
    <property type="match status" value="2"/>
</dbReference>
<dbReference type="KEGG" id="ptm:GSPATT00029871001"/>
<dbReference type="GeneID" id="5012422"/>
<dbReference type="OMA" id="YYNTFTS"/>
<name>A0BL23_PARTE</name>
<dbReference type="GO" id="GO:0005634">
    <property type="term" value="C:nucleus"/>
    <property type="evidence" value="ECO:0000318"/>
    <property type="project" value="GO_Central"/>
</dbReference>
<evidence type="ECO:0000259" key="3">
    <source>
        <dbReference type="PROSITE" id="PS51294"/>
    </source>
</evidence>
<dbReference type="Pfam" id="PF00249">
    <property type="entry name" value="Myb_DNA-binding"/>
    <property type="match status" value="1"/>
</dbReference>
<dbReference type="GO" id="GO:0000981">
    <property type="term" value="F:DNA-binding transcription factor activity, RNA polymerase II-specific"/>
    <property type="evidence" value="ECO:0000318"/>
    <property type="project" value="GO_Central"/>
</dbReference>
<dbReference type="InterPro" id="IPR050560">
    <property type="entry name" value="MYB_TF"/>
</dbReference>
<feature type="domain" description="Myb-like" evidence="2">
    <location>
        <begin position="112"/>
        <end position="171"/>
    </location>
</feature>
<feature type="domain" description="HTH myb-type" evidence="3">
    <location>
        <begin position="158"/>
        <end position="175"/>
    </location>
</feature>
<dbReference type="eggNOG" id="KOG0048">
    <property type="taxonomic scope" value="Eukaryota"/>
</dbReference>
<dbReference type="RefSeq" id="XP_001426638.1">
    <property type="nucleotide sequence ID" value="XM_001426601.1"/>
</dbReference>
<reference evidence="4 5" key="1">
    <citation type="journal article" date="2006" name="Nature">
        <title>Global trends of whole-genome duplications revealed by the ciliate Paramecium tetraurelia.</title>
        <authorList>
            <consortium name="Genoscope"/>
            <person name="Aury J.-M."/>
            <person name="Jaillon O."/>
            <person name="Duret L."/>
            <person name="Noel B."/>
            <person name="Jubin C."/>
            <person name="Porcel B.M."/>
            <person name="Segurens B."/>
            <person name="Daubin V."/>
            <person name="Anthouard V."/>
            <person name="Aiach N."/>
            <person name="Arnaiz O."/>
            <person name="Billaut A."/>
            <person name="Beisson J."/>
            <person name="Blanc I."/>
            <person name="Bouhouche K."/>
            <person name="Camara F."/>
            <person name="Duharcourt S."/>
            <person name="Guigo R."/>
            <person name="Gogendeau D."/>
            <person name="Katinka M."/>
            <person name="Keller A.-M."/>
            <person name="Kissmehl R."/>
            <person name="Klotz C."/>
            <person name="Koll F."/>
            <person name="Le Moue A."/>
            <person name="Lepere C."/>
            <person name="Malinsky S."/>
            <person name="Nowacki M."/>
            <person name="Nowak J.K."/>
            <person name="Plattner H."/>
            <person name="Poulain J."/>
            <person name="Ruiz F."/>
            <person name="Serrano V."/>
            <person name="Zagulski M."/>
            <person name="Dessen P."/>
            <person name="Betermier M."/>
            <person name="Weissenbach J."/>
            <person name="Scarpelli C."/>
            <person name="Schachter V."/>
            <person name="Sperling L."/>
            <person name="Meyer E."/>
            <person name="Cohen J."/>
            <person name="Wincker P."/>
        </authorList>
    </citation>
    <scope>NUCLEOTIDE SEQUENCE [LARGE SCALE GENOMIC DNA]</scope>
    <source>
        <strain evidence="4 5">Stock d4-2</strain>
    </source>
</reference>
<dbReference type="InterPro" id="IPR017930">
    <property type="entry name" value="Myb_dom"/>
</dbReference>
<evidence type="ECO:0000313" key="5">
    <source>
        <dbReference type="Proteomes" id="UP000000600"/>
    </source>
</evidence>
<proteinExistence type="predicted"/>
<dbReference type="EMBL" id="CT868001">
    <property type="protein sequence ID" value="CAK59240.1"/>
    <property type="molecule type" value="Genomic_DNA"/>
</dbReference>
<feature type="region of interest" description="Disordered" evidence="1">
    <location>
        <begin position="323"/>
        <end position="356"/>
    </location>
</feature>
<feature type="compositionally biased region" description="Polar residues" evidence="1">
    <location>
        <begin position="338"/>
        <end position="347"/>
    </location>
</feature>
<dbReference type="InterPro" id="IPR009057">
    <property type="entry name" value="Homeodomain-like_sf"/>
</dbReference>
<sequence>MFQEFISQLGTFKNAEIPFYFRNQFKIKDNFINPNSKYFDGIVQKLIQEEKQGIKRKWDKQCKMMFIWVLSKYFQIKNQKSINPNKEEWQELASILKTDETILKQRWITLINPVQKSINWDSQEDDIIRSLMNQQDEKHIWTFIALELYNKNGGQFIRTPKQVRERWMNYLNPKLNKQASNLYPRANWTQKEDIQLLTNIVNHGKRWSQLSALLQGRTENQVKNRFKSLMQKIYKDEDDDELDELQAIQDYLKKLGVYSEEFAGDPNIQKNQSFQTFKQKVRKLHIQIRHPKKTTKKKKVTKANLKTLKKQSESINQEFIIQNNSLNQKENNEPIPNVQDSNLPNDLNRQDQQQQVQQQTQISEINGIQTPSTLNNCFLPFIQQPYQFDVQQQNQNQLIYQSYRNQMEEFQQYQYKIMMEQYMKQFQTNYNAISPISMINQTPMTYTPTQQYQLYYNTFTSPQWNCSPNQIDINSPKFQNFYWQNQQQHYDQFQNEQMRQMQYNHKLEFLNSNSLVDDWKRKRDNSKQNSQFQFMGSLDQ</sequence>
<gene>
    <name evidence="4" type="ORF">GSPATT00029871001</name>
</gene>
<dbReference type="PANTHER" id="PTHR45614:SF274">
    <property type="entry name" value="MYB-LIKE DNA-BINDING PROTEIN"/>
    <property type="match status" value="1"/>
</dbReference>
<dbReference type="Pfam" id="PF13921">
    <property type="entry name" value="Myb_DNA-bind_6"/>
    <property type="match status" value="1"/>
</dbReference>
<dbReference type="Gene3D" id="1.10.10.60">
    <property type="entry name" value="Homeodomain-like"/>
    <property type="match status" value="2"/>
</dbReference>
<evidence type="ECO:0000313" key="4">
    <source>
        <dbReference type="EMBL" id="CAK59240.1"/>
    </source>
</evidence>
<dbReference type="InterPro" id="IPR001005">
    <property type="entry name" value="SANT/Myb"/>
</dbReference>
<dbReference type="Proteomes" id="UP000000600">
    <property type="component" value="Unassembled WGS sequence"/>
</dbReference>
<feature type="domain" description="Myb-like" evidence="2">
    <location>
        <begin position="185"/>
        <end position="230"/>
    </location>
</feature>
<dbReference type="STRING" id="5888.A0BL23"/>
<evidence type="ECO:0000259" key="2">
    <source>
        <dbReference type="PROSITE" id="PS50090"/>
    </source>
</evidence>
<dbReference type="SUPFAM" id="SSF46689">
    <property type="entry name" value="Homeodomain-like"/>
    <property type="match status" value="2"/>
</dbReference>
<dbReference type="HOGENOM" id="CLU_027038_0_0_1"/>
<accession>A0BL23</accession>
<dbReference type="PROSITE" id="PS50090">
    <property type="entry name" value="MYB_LIKE"/>
    <property type="match status" value="2"/>
</dbReference>
<evidence type="ECO:0008006" key="6">
    <source>
        <dbReference type="Google" id="ProtNLM"/>
    </source>
</evidence>
<dbReference type="CDD" id="cd00167">
    <property type="entry name" value="SANT"/>
    <property type="match status" value="2"/>
</dbReference>
<feature type="domain" description="HTH myb-type" evidence="3">
    <location>
        <begin position="185"/>
        <end position="234"/>
    </location>
</feature>
<dbReference type="AlphaFoldDB" id="A0BL23"/>
<dbReference type="PANTHER" id="PTHR45614">
    <property type="entry name" value="MYB PROTEIN-RELATED"/>
    <property type="match status" value="1"/>
</dbReference>
<dbReference type="GO" id="GO:0000978">
    <property type="term" value="F:RNA polymerase II cis-regulatory region sequence-specific DNA binding"/>
    <property type="evidence" value="ECO:0000318"/>
    <property type="project" value="GO_Central"/>
</dbReference>
<protein>
    <recommendedName>
        <fullName evidence="6">Homeodomain protein</fullName>
    </recommendedName>
</protein>
<dbReference type="InParanoid" id="A0BL23"/>
<keyword evidence="5" id="KW-1185">Reference proteome</keyword>
<dbReference type="OrthoDB" id="2143914at2759"/>
<organism evidence="4 5">
    <name type="scientific">Paramecium tetraurelia</name>
    <dbReference type="NCBI Taxonomy" id="5888"/>
    <lineage>
        <taxon>Eukaryota</taxon>
        <taxon>Sar</taxon>
        <taxon>Alveolata</taxon>
        <taxon>Ciliophora</taxon>
        <taxon>Intramacronucleata</taxon>
        <taxon>Oligohymenophorea</taxon>
        <taxon>Peniculida</taxon>
        <taxon>Parameciidae</taxon>
        <taxon>Paramecium</taxon>
    </lineage>
</organism>
<dbReference type="GO" id="GO:0006355">
    <property type="term" value="P:regulation of DNA-templated transcription"/>
    <property type="evidence" value="ECO:0000318"/>
    <property type="project" value="GO_Central"/>
</dbReference>
<dbReference type="SMART" id="SM00717">
    <property type="entry name" value="SANT"/>
    <property type="match status" value="2"/>
</dbReference>
<evidence type="ECO:0000256" key="1">
    <source>
        <dbReference type="SAM" id="MobiDB-lite"/>
    </source>
</evidence>